<accession>A0ABV6RC50</accession>
<reference evidence="6 7" key="1">
    <citation type="submission" date="2024-09" db="EMBL/GenBank/DDBJ databases">
        <authorList>
            <person name="Sun Q."/>
            <person name="Mori K."/>
        </authorList>
    </citation>
    <scope>NUCLEOTIDE SEQUENCE [LARGE SCALE GENOMIC DNA]</scope>
    <source>
        <strain evidence="6 7">CICC 10874</strain>
    </source>
</reference>
<proteinExistence type="inferred from homology"/>
<protein>
    <submittedName>
        <fullName evidence="6">DNA polymerase Y family protein</fullName>
    </submittedName>
</protein>
<evidence type="ECO:0000256" key="1">
    <source>
        <dbReference type="ARBA" id="ARBA00010945"/>
    </source>
</evidence>
<dbReference type="CDD" id="cd03468">
    <property type="entry name" value="PolY_like"/>
    <property type="match status" value="1"/>
</dbReference>
<evidence type="ECO:0000256" key="4">
    <source>
        <dbReference type="SAM" id="MobiDB-lite"/>
    </source>
</evidence>
<evidence type="ECO:0000256" key="3">
    <source>
        <dbReference type="ARBA" id="ARBA00025589"/>
    </source>
</evidence>
<dbReference type="Gene3D" id="3.40.1170.60">
    <property type="match status" value="1"/>
</dbReference>
<gene>
    <name evidence="6" type="ORF">ACFFF6_10365</name>
</gene>
<feature type="domain" description="UmuC" evidence="5">
    <location>
        <begin position="55"/>
        <end position="179"/>
    </location>
</feature>
<keyword evidence="2" id="KW-0227">DNA damage</keyword>
<dbReference type="InterPro" id="IPR050356">
    <property type="entry name" value="SulA_CellDiv_inhibitor"/>
</dbReference>
<dbReference type="Proteomes" id="UP001589793">
    <property type="component" value="Unassembled WGS sequence"/>
</dbReference>
<dbReference type="Gene3D" id="3.30.70.270">
    <property type="match status" value="1"/>
</dbReference>
<evidence type="ECO:0000256" key="2">
    <source>
        <dbReference type="ARBA" id="ARBA00022763"/>
    </source>
</evidence>
<dbReference type="PANTHER" id="PTHR35369">
    <property type="entry name" value="BLR3025 PROTEIN-RELATED"/>
    <property type="match status" value="1"/>
</dbReference>
<comment type="similarity">
    <text evidence="1">Belongs to the DNA polymerase type-Y family.</text>
</comment>
<evidence type="ECO:0000313" key="6">
    <source>
        <dbReference type="EMBL" id="MFC0674356.1"/>
    </source>
</evidence>
<feature type="region of interest" description="Disordered" evidence="4">
    <location>
        <begin position="29"/>
        <end position="55"/>
    </location>
</feature>
<comment type="caution">
    <text evidence="6">The sequence shown here is derived from an EMBL/GenBank/DDBJ whole genome shotgun (WGS) entry which is preliminary data.</text>
</comment>
<dbReference type="EMBL" id="JBHLSV010000010">
    <property type="protein sequence ID" value="MFC0674356.1"/>
    <property type="molecule type" value="Genomic_DNA"/>
</dbReference>
<sequence length="585" mass="62165">MPVPEQRTPPATRTAAVLVPHWRLLSALDRHRGPQPAQQRTGRDATQETAVPSAAASPMVLVERHRVIRADAAAAAAGVVLGMRRRAAQAACPGMLVLEADREHESALFEVVAAATDTVAAGVDVLRPGVLLMAARGPARHRGGEPQLAESILDAVADLTGWEARVGIADGPFAALLAARSGRIIRPGRSAEYLAPHDIATLRHAPVGPGWGHRDRPGPTGADRLDLTEVVDLLLRLGIATLGDLAALPAASVQDRFGADVALLQLLARGGEPTPPAMHRPEQPIEVLRVLETPLVRSDQAAFAARPMADELHGMLVARGLICTRLRIIGRTEQGEELERTWRHDGELTPADVVDRVRWQCEGWLATAQRRGQETGAITQLLLQPLQLMPAGEGAAALWGSAGEADLRAGRAFARIQGLAGEEAVQVPVPVGGRLLAEQTRLVPWRAQKPVPRPGPWDGGLLRPAPATVFRRPPSVLLEDASGRPVRVDARGLLSALPARLLVPAAEAGALADHGLPTGARRPVRAHGAPVLLDERWWGGDGRRAARIQLVIGADPPGATDPEGTDMALLLLSRGDSWQVEGIYD</sequence>
<dbReference type="Pfam" id="PF00817">
    <property type="entry name" value="IMS"/>
    <property type="match status" value="1"/>
</dbReference>
<comment type="function">
    <text evidence="3">Poorly processive, error-prone DNA polymerase involved in untargeted mutagenesis. Copies undamaged DNA at stalled replication forks, which arise in vivo from mismatched or misaligned primer ends. These misaligned primers can be extended by PolIV. Exhibits no 3'-5' exonuclease (proofreading) activity. May be involved in translesional synthesis, in conjunction with the beta clamp from PolIII.</text>
</comment>
<evidence type="ECO:0000313" key="7">
    <source>
        <dbReference type="Proteomes" id="UP001589793"/>
    </source>
</evidence>
<dbReference type="RefSeq" id="WP_376980362.1">
    <property type="nucleotide sequence ID" value="NZ_JBHLSV010000010.1"/>
</dbReference>
<dbReference type="InterPro" id="IPR001126">
    <property type="entry name" value="UmuC"/>
</dbReference>
<dbReference type="PANTHER" id="PTHR35369:SF2">
    <property type="entry name" value="BLR3025 PROTEIN"/>
    <property type="match status" value="1"/>
</dbReference>
<dbReference type="SUPFAM" id="SSF56672">
    <property type="entry name" value="DNA/RNA polymerases"/>
    <property type="match status" value="1"/>
</dbReference>
<dbReference type="InterPro" id="IPR043128">
    <property type="entry name" value="Rev_trsase/Diguanyl_cyclase"/>
</dbReference>
<keyword evidence="7" id="KW-1185">Reference proteome</keyword>
<dbReference type="InterPro" id="IPR043502">
    <property type="entry name" value="DNA/RNA_pol_sf"/>
</dbReference>
<name>A0ABV6RC50_9MICO</name>
<evidence type="ECO:0000259" key="5">
    <source>
        <dbReference type="Pfam" id="PF00817"/>
    </source>
</evidence>
<organism evidence="6 7">
    <name type="scientific">Brachybacterium hainanense</name>
    <dbReference type="NCBI Taxonomy" id="1541174"/>
    <lineage>
        <taxon>Bacteria</taxon>
        <taxon>Bacillati</taxon>
        <taxon>Actinomycetota</taxon>
        <taxon>Actinomycetes</taxon>
        <taxon>Micrococcales</taxon>
        <taxon>Dermabacteraceae</taxon>
        <taxon>Brachybacterium</taxon>
    </lineage>
</organism>